<proteinExistence type="predicted"/>
<protein>
    <recommendedName>
        <fullName evidence="4">Toprim domain-containing protein</fullName>
    </recommendedName>
</protein>
<feature type="region of interest" description="Disordered" evidence="1">
    <location>
        <begin position="739"/>
        <end position="785"/>
    </location>
</feature>
<accession>A0AA44C7V2</accession>
<comment type="caution">
    <text evidence="2">The sequence shown here is derived from an EMBL/GenBank/DDBJ whole genome shotgun (WGS) entry which is preliminary data.</text>
</comment>
<name>A0AA44C7V2_9GAMM</name>
<feature type="compositionally biased region" description="Polar residues" evidence="1">
    <location>
        <begin position="744"/>
        <end position="778"/>
    </location>
</feature>
<dbReference type="AlphaFoldDB" id="A0AA44C7V2"/>
<gene>
    <name evidence="2" type="ORF">HA520_05965</name>
</gene>
<sequence length="785" mass="85262">MSKPTELRFGTRGSLAVDLEKGTWFSHEEHVGGGVLDLIARETGLPTRAEQLAWLESQGVREQKPTPCPASPNVLVKPKIDATYAYEDETGRLLFEVVRFEPKDFRQRKPDGKGGWNWSVKGVRQVPYHLPQLLVADPGAWVFIVEGEKDVLRLESVGLVATCNAGGAGKWPAELCKHFAGRRAVILPDNDEPGRQHAGKVRSGLSGVAAEVRVLCLPGLPPKGDVSDWLDAGGTAERLLELANAPGHGLPEGEAPAAQPVAEAFAPGDDEDEKQSQASQLVKFVEQRFELFHDANKDVFARDRKTGEVRNLAGRQFRDCLLAGFYTDTGKAPRDQSLREALATLAGLGRFHGECLAVQLRTAGAAGEYFLDLAAPGSSRAVRIRAGAWEIIESPDAMFVRPESMQALPEPIPGGSIEPVWRVANIPPESRLLALAWLVECLRPDTPYPVLELLGEQGSAKSTTQTALRRLIDPNACDLRGSPKSVEDIFVSAGACCLVSYENVSHLPAPMQDALCVLATGGGFAKRKLYSDSEESVISVKRPIVLNGISAAVTAQDLVDRTITIETPVITERLEVTALWQAFEADRGRLLGALLDIAAKALALLPDMHIPAEDRPRLVEFARLGMAVAKAAGNESEDFLREFNACRQESLSRTIDASPVAAAVVDMIEARPQGMTATTKEILLALEQYRPTGCDSWPKSPKGLGDALRRAAPALRQLGIECKCQGKVGGTVKWEIKRKLPKQSPASPEVLQNDQETTNQQDIRTFRTSSREVSSADSAQDWEDF</sequence>
<evidence type="ECO:0000256" key="1">
    <source>
        <dbReference type="SAM" id="MobiDB-lite"/>
    </source>
</evidence>
<dbReference type="Proteomes" id="UP000736384">
    <property type="component" value="Unassembled WGS sequence"/>
</dbReference>
<evidence type="ECO:0000313" key="3">
    <source>
        <dbReference type="Proteomes" id="UP000736384"/>
    </source>
</evidence>
<dbReference type="InterPro" id="IPR034154">
    <property type="entry name" value="TOPRIM_DnaG/twinkle"/>
</dbReference>
<dbReference type="CDD" id="cd01029">
    <property type="entry name" value="TOPRIM_primases"/>
    <property type="match status" value="1"/>
</dbReference>
<dbReference type="Gene3D" id="3.40.1360.10">
    <property type="match status" value="1"/>
</dbReference>
<reference evidence="2" key="1">
    <citation type="submission" date="2020-03" db="EMBL/GenBank/DDBJ databases">
        <title>Genome assembly of Azotobacter chroococcum W5.</title>
        <authorList>
            <person name="Kannepalli A."/>
        </authorList>
    </citation>
    <scope>NUCLEOTIDE SEQUENCE</scope>
    <source>
        <strain evidence="2">W5</strain>
    </source>
</reference>
<dbReference type="EMBL" id="JAAPAP010000003">
    <property type="protein sequence ID" value="NHN76833.1"/>
    <property type="molecule type" value="Genomic_DNA"/>
</dbReference>
<evidence type="ECO:0008006" key="4">
    <source>
        <dbReference type="Google" id="ProtNLM"/>
    </source>
</evidence>
<evidence type="ECO:0000313" key="2">
    <source>
        <dbReference type="EMBL" id="NHN76833.1"/>
    </source>
</evidence>
<organism evidence="2 3">
    <name type="scientific">Azotobacter chroococcum</name>
    <dbReference type="NCBI Taxonomy" id="353"/>
    <lineage>
        <taxon>Bacteria</taxon>
        <taxon>Pseudomonadati</taxon>
        <taxon>Pseudomonadota</taxon>
        <taxon>Gammaproteobacteria</taxon>
        <taxon>Pseudomonadales</taxon>
        <taxon>Pseudomonadaceae</taxon>
        <taxon>Azotobacter</taxon>
    </lineage>
</organism>